<dbReference type="AlphaFoldDB" id="A0A501PBQ7"/>
<evidence type="ECO:0000313" key="8">
    <source>
        <dbReference type="Proteomes" id="UP000319148"/>
    </source>
</evidence>
<dbReference type="Proteomes" id="UP000319148">
    <property type="component" value="Unassembled WGS sequence"/>
</dbReference>
<evidence type="ECO:0000256" key="5">
    <source>
        <dbReference type="ARBA" id="ARBA00023136"/>
    </source>
</evidence>
<gene>
    <name evidence="7" type="ORF">FIV46_16285</name>
</gene>
<comment type="subcellular location">
    <subcellularLocation>
        <location evidence="6">Cell membrane</location>
        <topology evidence="6">Multi-pass membrane protein</topology>
    </subcellularLocation>
    <subcellularLocation>
        <location evidence="1">Membrane</location>
    </subcellularLocation>
</comment>
<name>A0A501PBQ7_9PROT</name>
<keyword evidence="6" id="KW-1003">Cell membrane</keyword>
<dbReference type="InterPro" id="IPR045214">
    <property type="entry name" value="Surf1/Surf4"/>
</dbReference>
<protein>
    <recommendedName>
        <fullName evidence="6">SURF1-like protein</fullName>
    </recommendedName>
</protein>
<dbReference type="CDD" id="cd06662">
    <property type="entry name" value="SURF1"/>
    <property type="match status" value="1"/>
</dbReference>
<feature type="transmembrane region" description="Helical" evidence="6">
    <location>
        <begin position="12"/>
        <end position="30"/>
    </location>
</feature>
<evidence type="ECO:0000256" key="6">
    <source>
        <dbReference type="RuleBase" id="RU363076"/>
    </source>
</evidence>
<dbReference type="PROSITE" id="PS50895">
    <property type="entry name" value="SURF1"/>
    <property type="match status" value="1"/>
</dbReference>
<dbReference type="GO" id="GO:0005886">
    <property type="term" value="C:plasma membrane"/>
    <property type="evidence" value="ECO:0007669"/>
    <property type="project" value="UniProtKB-SubCell"/>
</dbReference>
<evidence type="ECO:0000256" key="3">
    <source>
        <dbReference type="ARBA" id="ARBA00022692"/>
    </source>
</evidence>
<dbReference type="OrthoDB" id="6079986at2"/>
<dbReference type="PANTHER" id="PTHR23427">
    <property type="entry name" value="SURFEIT LOCUS PROTEIN"/>
    <property type="match status" value="1"/>
</dbReference>
<proteinExistence type="inferred from homology"/>
<feature type="transmembrane region" description="Helical" evidence="6">
    <location>
        <begin position="214"/>
        <end position="234"/>
    </location>
</feature>
<keyword evidence="4 6" id="KW-1133">Transmembrane helix</keyword>
<reference evidence="8" key="1">
    <citation type="submission" date="2019-06" db="EMBL/GenBank/DDBJ databases">
        <title>The complete genome of Emcibacter congregatus ZYLT.</title>
        <authorList>
            <person name="Zhao Z."/>
        </authorList>
    </citation>
    <scope>NUCLEOTIDE SEQUENCE [LARGE SCALE GENOMIC DNA]</scope>
    <source>
        <strain evidence="8">MCCC 1A06723</strain>
    </source>
</reference>
<dbReference type="EMBL" id="VFIY01000018">
    <property type="protein sequence ID" value="TPD57665.1"/>
    <property type="molecule type" value="Genomic_DNA"/>
</dbReference>
<evidence type="ECO:0000256" key="1">
    <source>
        <dbReference type="ARBA" id="ARBA00004370"/>
    </source>
</evidence>
<comment type="caution">
    <text evidence="7">The sequence shown here is derived from an EMBL/GenBank/DDBJ whole genome shotgun (WGS) entry which is preliminary data.</text>
</comment>
<dbReference type="PANTHER" id="PTHR23427:SF2">
    <property type="entry name" value="SURFEIT LOCUS PROTEIN 1"/>
    <property type="match status" value="1"/>
</dbReference>
<sequence>MKRVLSFRPRLWPTVITIPMLIILCLLGNWQVDRLHWKLDLIEKLETRMAMTPTVLPDADVADANTLDAWEYRKVKVTGHFLHTREMTMYSIGPDGKAGYDLYTPLLTDDDRLVIVNRGWVPEGLKMKTERPLSITDGEVTVVGFLRKPWGKAFLGPDNEPANNNWYYGDLDQMARSEGLEQVFPMYLYADETENPGGWPLGGRTRVKLANNHLGYVITWYGLALALFAVYMVYHVKFIPANGREE</sequence>
<keyword evidence="3 6" id="KW-0812">Transmembrane</keyword>
<evidence type="ECO:0000256" key="2">
    <source>
        <dbReference type="ARBA" id="ARBA00007165"/>
    </source>
</evidence>
<keyword evidence="5 6" id="KW-0472">Membrane</keyword>
<dbReference type="RefSeq" id="WP_139941980.1">
    <property type="nucleotide sequence ID" value="NZ_JBHSYP010000005.1"/>
</dbReference>
<accession>A0A501PBQ7</accession>
<evidence type="ECO:0000313" key="7">
    <source>
        <dbReference type="EMBL" id="TPD57665.1"/>
    </source>
</evidence>
<comment type="similarity">
    <text evidence="2 6">Belongs to the SURF1 family.</text>
</comment>
<organism evidence="7 8">
    <name type="scientific">Emcibacter nanhaiensis</name>
    <dbReference type="NCBI Taxonomy" id="1505037"/>
    <lineage>
        <taxon>Bacteria</taxon>
        <taxon>Pseudomonadati</taxon>
        <taxon>Pseudomonadota</taxon>
        <taxon>Alphaproteobacteria</taxon>
        <taxon>Emcibacterales</taxon>
        <taxon>Emcibacteraceae</taxon>
        <taxon>Emcibacter</taxon>
    </lineage>
</organism>
<dbReference type="Pfam" id="PF02104">
    <property type="entry name" value="SURF1"/>
    <property type="match status" value="1"/>
</dbReference>
<evidence type="ECO:0000256" key="4">
    <source>
        <dbReference type="ARBA" id="ARBA00022989"/>
    </source>
</evidence>
<dbReference type="InterPro" id="IPR002994">
    <property type="entry name" value="Surf1/Shy1"/>
</dbReference>
<keyword evidence="8" id="KW-1185">Reference proteome</keyword>